<evidence type="ECO:0000313" key="2">
    <source>
        <dbReference type="Proteomes" id="UP001372338"/>
    </source>
</evidence>
<name>A0AAN9HU52_CROPI</name>
<evidence type="ECO:0000313" key="1">
    <source>
        <dbReference type="EMBL" id="KAK7256268.1"/>
    </source>
</evidence>
<gene>
    <name evidence="1" type="ORF">RIF29_29709</name>
</gene>
<reference evidence="1 2" key="1">
    <citation type="submission" date="2024-01" db="EMBL/GenBank/DDBJ databases">
        <title>The genomes of 5 underutilized Papilionoideae crops provide insights into root nodulation and disease resistanc.</title>
        <authorList>
            <person name="Yuan L."/>
        </authorList>
    </citation>
    <scope>NUCLEOTIDE SEQUENCE [LARGE SCALE GENOMIC DNA]</scope>
    <source>
        <strain evidence="1">ZHUSHIDOU_FW_LH</strain>
        <tissue evidence="1">Leaf</tissue>
    </source>
</reference>
<organism evidence="1 2">
    <name type="scientific">Crotalaria pallida</name>
    <name type="common">Smooth rattlebox</name>
    <name type="synonym">Crotalaria striata</name>
    <dbReference type="NCBI Taxonomy" id="3830"/>
    <lineage>
        <taxon>Eukaryota</taxon>
        <taxon>Viridiplantae</taxon>
        <taxon>Streptophyta</taxon>
        <taxon>Embryophyta</taxon>
        <taxon>Tracheophyta</taxon>
        <taxon>Spermatophyta</taxon>
        <taxon>Magnoliopsida</taxon>
        <taxon>eudicotyledons</taxon>
        <taxon>Gunneridae</taxon>
        <taxon>Pentapetalae</taxon>
        <taxon>rosids</taxon>
        <taxon>fabids</taxon>
        <taxon>Fabales</taxon>
        <taxon>Fabaceae</taxon>
        <taxon>Papilionoideae</taxon>
        <taxon>50 kb inversion clade</taxon>
        <taxon>genistoids sensu lato</taxon>
        <taxon>core genistoids</taxon>
        <taxon>Crotalarieae</taxon>
        <taxon>Crotalaria</taxon>
    </lineage>
</organism>
<keyword evidence="2" id="KW-1185">Reference proteome</keyword>
<comment type="caution">
    <text evidence="1">The sequence shown here is derived from an EMBL/GenBank/DDBJ whole genome shotgun (WGS) entry which is preliminary data.</text>
</comment>
<sequence length="172" mass="19243">MLQDSDAFAYATLMDSLVDRNFLFKVCVKVGSSSQSPPCYSIRRLCEIKNNDMFQLMFHEDILSKAMYSPIMPLVEVGDIETHAHRANNPFVRVIKARSAVNIAAVEDSNSVQEIHFIRRNLIGDFESANLATHDVGVDSAVNYFTLGSSTNKENSPANDTFELQLMSRGME</sequence>
<protein>
    <submittedName>
        <fullName evidence="1">Uncharacterized protein</fullName>
    </submittedName>
</protein>
<dbReference type="EMBL" id="JAYWIO010000006">
    <property type="protein sequence ID" value="KAK7256268.1"/>
    <property type="molecule type" value="Genomic_DNA"/>
</dbReference>
<proteinExistence type="predicted"/>
<accession>A0AAN9HU52</accession>
<dbReference type="Proteomes" id="UP001372338">
    <property type="component" value="Unassembled WGS sequence"/>
</dbReference>
<dbReference type="AlphaFoldDB" id="A0AAN9HU52"/>